<dbReference type="Proteomes" id="UP001497472">
    <property type="component" value="Unassembled WGS sequence"/>
</dbReference>
<dbReference type="EMBL" id="CAVLEF010000004">
    <property type="protein sequence ID" value="CAK1543215.1"/>
    <property type="molecule type" value="Genomic_DNA"/>
</dbReference>
<evidence type="ECO:0000313" key="2">
    <source>
        <dbReference type="EMBL" id="CAK1543215.1"/>
    </source>
</evidence>
<evidence type="ECO:0000256" key="1">
    <source>
        <dbReference type="SAM" id="SignalP"/>
    </source>
</evidence>
<feature type="signal peptide" evidence="1">
    <location>
        <begin position="1"/>
        <end position="17"/>
    </location>
</feature>
<organism evidence="2 3">
    <name type="scientific">Leptosia nina</name>
    <dbReference type="NCBI Taxonomy" id="320188"/>
    <lineage>
        <taxon>Eukaryota</taxon>
        <taxon>Metazoa</taxon>
        <taxon>Ecdysozoa</taxon>
        <taxon>Arthropoda</taxon>
        <taxon>Hexapoda</taxon>
        <taxon>Insecta</taxon>
        <taxon>Pterygota</taxon>
        <taxon>Neoptera</taxon>
        <taxon>Endopterygota</taxon>
        <taxon>Lepidoptera</taxon>
        <taxon>Glossata</taxon>
        <taxon>Ditrysia</taxon>
        <taxon>Papilionoidea</taxon>
        <taxon>Pieridae</taxon>
        <taxon>Pierinae</taxon>
        <taxon>Leptosia</taxon>
    </lineage>
</organism>
<keyword evidence="3" id="KW-1185">Reference proteome</keyword>
<sequence>MHHRSIFLFTCFVLADCRFYDLYLSSMVKPVRNTLLRNPCCVEDPSKNIVRDLKPDDEIVRTFCTNEFNATEVYGFERYKIKYKFKQNIEDTSKLHINTRAIFINLKMENGTEVKDVRIIPKGLRVRDAVFITGADELTLTIPYEADEEIVAPQACTTIRENPMDIDMPSDSRYSAYLLPRYGVDLKNLESIMDDE</sequence>
<proteinExistence type="predicted"/>
<feature type="chain" id="PRO_5043785270" evidence="1">
    <location>
        <begin position="18"/>
        <end position="196"/>
    </location>
</feature>
<dbReference type="AlphaFoldDB" id="A0AAV1J1A8"/>
<keyword evidence="1" id="KW-0732">Signal</keyword>
<evidence type="ECO:0000313" key="3">
    <source>
        <dbReference type="Proteomes" id="UP001497472"/>
    </source>
</evidence>
<accession>A0AAV1J1A8</accession>
<reference evidence="2 3" key="1">
    <citation type="submission" date="2023-11" db="EMBL/GenBank/DDBJ databases">
        <authorList>
            <person name="Okamura Y."/>
        </authorList>
    </citation>
    <scope>NUCLEOTIDE SEQUENCE [LARGE SCALE GENOMIC DNA]</scope>
</reference>
<name>A0AAV1J1A8_9NEOP</name>
<protein>
    <submittedName>
        <fullName evidence="2">Uncharacterized protein</fullName>
    </submittedName>
</protein>
<comment type="caution">
    <text evidence="2">The sequence shown here is derived from an EMBL/GenBank/DDBJ whole genome shotgun (WGS) entry which is preliminary data.</text>
</comment>
<gene>
    <name evidence="2" type="ORF">LNINA_LOCUS3046</name>
</gene>